<dbReference type="RefSeq" id="WP_167760717.1">
    <property type="nucleotide sequence ID" value="NZ_JADGLL010000009.1"/>
</dbReference>
<feature type="chain" id="PRO_5039585301" evidence="2">
    <location>
        <begin position="30"/>
        <end position="247"/>
    </location>
</feature>
<evidence type="ECO:0000256" key="1">
    <source>
        <dbReference type="SAM" id="MobiDB-lite"/>
    </source>
</evidence>
<reference evidence="4 5" key="1">
    <citation type="submission" date="2019-03" db="EMBL/GenBank/DDBJ databases">
        <title>Diversity of the mouse oral microbiome.</title>
        <authorList>
            <person name="Joseph S."/>
            <person name="Aduse-Opoku J."/>
            <person name="Curtis M."/>
            <person name="Wade W."/>
            <person name="Hashim A."/>
        </authorList>
    </citation>
    <scope>NUCLEOTIDE SEQUENCE [LARGE SCALE GENOMIC DNA]</scope>
    <source>
        <strain evidence="4 5">P1012</strain>
    </source>
</reference>
<feature type="domain" description="Glucose/Sorbosone dehydrogenase" evidence="3">
    <location>
        <begin position="72"/>
        <end position="246"/>
    </location>
</feature>
<evidence type="ECO:0000259" key="3">
    <source>
        <dbReference type="Pfam" id="PF07995"/>
    </source>
</evidence>
<feature type="non-terminal residue" evidence="4">
    <location>
        <position position="247"/>
    </location>
</feature>
<evidence type="ECO:0000313" key="5">
    <source>
        <dbReference type="Proteomes" id="UP000298358"/>
    </source>
</evidence>
<dbReference type="InterPro" id="IPR011042">
    <property type="entry name" value="6-blade_b-propeller_TolB-like"/>
</dbReference>
<comment type="caution">
    <text evidence="4">The sequence shown here is derived from an EMBL/GenBank/DDBJ whole genome shotgun (WGS) entry which is preliminary data.</text>
</comment>
<dbReference type="SUPFAM" id="SSF50952">
    <property type="entry name" value="Soluble quinoprotein glucose dehydrogenase"/>
    <property type="match status" value="1"/>
</dbReference>
<dbReference type="InterPro" id="IPR012938">
    <property type="entry name" value="Glc/Sorbosone_DH"/>
</dbReference>
<gene>
    <name evidence="4" type="ORF">E4U02_06095</name>
</gene>
<keyword evidence="2" id="KW-0732">Signal</keyword>
<protein>
    <submittedName>
        <fullName evidence="4">PQQ-dependent sugar dehydrogenase</fullName>
    </submittedName>
</protein>
<dbReference type="PANTHER" id="PTHR19328">
    <property type="entry name" value="HEDGEHOG-INTERACTING PROTEIN"/>
    <property type="match status" value="1"/>
</dbReference>
<dbReference type="Proteomes" id="UP000298358">
    <property type="component" value="Unassembled WGS sequence"/>
</dbReference>
<dbReference type="InterPro" id="IPR011041">
    <property type="entry name" value="Quinoprot_gluc/sorb_DH_b-prop"/>
</dbReference>
<feature type="signal peptide" evidence="2">
    <location>
        <begin position="1"/>
        <end position="29"/>
    </location>
</feature>
<keyword evidence="5" id="KW-1185">Reference proteome</keyword>
<sequence length="247" mass="24790">MRHTDRARGGKATHGIAVVAALVSALTLAGCTATDPDPAPSPSAAASDPASASSPGPAPSAPSGTEVVATGLEAPWSIARSGDLVVVSERDSGRILRLADDGSTHELGVVEGVAHGGEGGLLGLAFDPRGRLYAYSTGADGNRIQRFEVDGGALGEAETILDGLPSAGRHNGGRLAFGPDGMLYASVGDAADPALAQDPSSLGGKILRMTPDGDPALDNPDPDSLVYSLGHRNVQGMAWASDGTMYA</sequence>
<dbReference type="PROSITE" id="PS51257">
    <property type="entry name" value="PROKAR_LIPOPROTEIN"/>
    <property type="match status" value="1"/>
</dbReference>
<dbReference type="EMBL" id="SPQB01000009">
    <property type="protein sequence ID" value="TFU33436.1"/>
    <property type="molecule type" value="Genomic_DNA"/>
</dbReference>
<dbReference type="PANTHER" id="PTHR19328:SF13">
    <property type="entry name" value="HIPL1 PROTEIN"/>
    <property type="match status" value="1"/>
</dbReference>
<evidence type="ECO:0000313" key="4">
    <source>
        <dbReference type="EMBL" id="TFU33436.1"/>
    </source>
</evidence>
<proteinExistence type="predicted"/>
<evidence type="ECO:0000256" key="2">
    <source>
        <dbReference type="SAM" id="SignalP"/>
    </source>
</evidence>
<organism evidence="4 5">
    <name type="scientific">Microbacterium paludicola</name>
    <dbReference type="NCBI Taxonomy" id="300019"/>
    <lineage>
        <taxon>Bacteria</taxon>
        <taxon>Bacillati</taxon>
        <taxon>Actinomycetota</taxon>
        <taxon>Actinomycetes</taxon>
        <taxon>Micrococcales</taxon>
        <taxon>Microbacteriaceae</taxon>
        <taxon>Microbacterium</taxon>
    </lineage>
</organism>
<dbReference type="Gene3D" id="2.120.10.30">
    <property type="entry name" value="TolB, C-terminal domain"/>
    <property type="match status" value="1"/>
</dbReference>
<dbReference type="AlphaFoldDB" id="A0A4Y9FVS2"/>
<dbReference type="Pfam" id="PF07995">
    <property type="entry name" value="GSDH"/>
    <property type="match status" value="1"/>
</dbReference>
<feature type="region of interest" description="Disordered" evidence="1">
    <location>
        <begin position="34"/>
        <end position="65"/>
    </location>
</feature>
<accession>A0A4Y9FVS2</accession>
<name>A0A4Y9FVS2_9MICO</name>